<reference evidence="1 2" key="1">
    <citation type="submission" date="2017-02" db="EMBL/GenBank/DDBJ databases">
        <title>The new phylogeny of genus Mycobacterium.</title>
        <authorList>
            <person name="Tortoli E."/>
            <person name="Trovato A."/>
            <person name="Cirillo D.M."/>
        </authorList>
    </citation>
    <scope>NUCLEOTIDE SEQUENCE [LARGE SCALE GENOMIC DNA]</scope>
    <source>
        <strain evidence="1 2">IP1130001</strain>
    </source>
</reference>
<dbReference type="Proteomes" id="UP000243140">
    <property type="component" value="Unassembled WGS sequence"/>
</dbReference>
<dbReference type="EMBL" id="MVHV01000050">
    <property type="protein sequence ID" value="ORA77033.1"/>
    <property type="molecule type" value="Genomic_DNA"/>
</dbReference>
<evidence type="ECO:0000313" key="1">
    <source>
        <dbReference type="EMBL" id="ORA77033.1"/>
    </source>
</evidence>
<accession>A0ABX3SKI8</accession>
<name>A0ABX3SKI8_MYCMA</name>
<gene>
    <name evidence="1" type="ORF">BST29_24145</name>
</gene>
<evidence type="ECO:0000313" key="2">
    <source>
        <dbReference type="Proteomes" id="UP000243140"/>
    </source>
</evidence>
<evidence type="ECO:0008006" key="3">
    <source>
        <dbReference type="Google" id="ProtNLM"/>
    </source>
</evidence>
<organism evidence="1 2">
    <name type="scientific">Mycobacterium malmoense</name>
    <dbReference type="NCBI Taxonomy" id="1780"/>
    <lineage>
        <taxon>Bacteria</taxon>
        <taxon>Bacillati</taxon>
        <taxon>Actinomycetota</taxon>
        <taxon>Actinomycetes</taxon>
        <taxon>Mycobacteriales</taxon>
        <taxon>Mycobacteriaceae</taxon>
        <taxon>Mycobacterium</taxon>
    </lineage>
</organism>
<keyword evidence="2" id="KW-1185">Reference proteome</keyword>
<comment type="caution">
    <text evidence="1">The sequence shown here is derived from an EMBL/GenBank/DDBJ whole genome shotgun (WGS) entry which is preliminary data.</text>
</comment>
<protein>
    <recommendedName>
        <fullName evidence="3">PE domain-containing protein</fullName>
    </recommendedName>
</protein>
<sequence>MRPYLAGGVALVGASLVAVNPITSNIAANIQERAVRLTSTVTDDIGDLTTNAATTLAGSLDFNDLASAATAATTGPITSWIDVFTNAVSNFSQIGQDYFADPLPVLSQFLINQFGYAGDLATGIQGVANALSNQFTTALPEAFHTAFGDITSGDLPAAAQTINEALTTVVLVAGLPLLESGALNIPSKMAQNFANVVTSLTSFGTLLPLLEGVLGPPLGTIAAFADSGQSLIDAVGAGDTQGAITALLDTPANVAGAFINGYDASFGTDYPGLLTPEGVTSFGVGPVYALLVEIPQQIAQAIGASAASSSAAAAMSLDPSSLATDLAAVFNPAAITDIGSLLATNLAPNLGGLVVDLLSLL</sequence>
<proteinExistence type="predicted"/>